<reference evidence="3" key="1">
    <citation type="submission" date="2021-01" db="EMBL/GenBank/DDBJ databases">
        <title>Whole genome shotgun sequence of Acrocarpospora phusangensis NBRC 108782.</title>
        <authorList>
            <person name="Komaki H."/>
            <person name="Tamura T."/>
        </authorList>
    </citation>
    <scope>NUCLEOTIDE SEQUENCE</scope>
    <source>
        <strain evidence="3">NBRC 108782</strain>
    </source>
</reference>
<dbReference type="EMBL" id="BOOA01000031">
    <property type="protein sequence ID" value="GIH25668.1"/>
    <property type="molecule type" value="Genomic_DNA"/>
</dbReference>
<sequence length="152" mass="16687">MSGGPAVWPAAREREQGWENHGKPSRSDKEGTCEAARDGGAIPGWVVWRGQLCWGRWGSRNGDEDCEREDGVDEVDCVVEVRDVDEAADVREEDERAAEERLADESWEPSRRAVRASLIAAFLALPVALADFFFGVSGILPPFVVLCGLWSG</sequence>
<feature type="transmembrane region" description="Helical" evidence="2">
    <location>
        <begin position="118"/>
        <end position="151"/>
    </location>
</feature>
<name>A0A919UPS6_9ACTN</name>
<gene>
    <name evidence="3" type="ORF">Aph01nite_39780</name>
</gene>
<keyword evidence="2" id="KW-0472">Membrane</keyword>
<feature type="region of interest" description="Disordered" evidence="1">
    <location>
        <begin position="1"/>
        <end position="35"/>
    </location>
</feature>
<protein>
    <submittedName>
        <fullName evidence="3">Uncharacterized protein</fullName>
    </submittedName>
</protein>
<evidence type="ECO:0000313" key="4">
    <source>
        <dbReference type="Proteomes" id="UP000640052"/>
    </source>
</evidence>
<organism evidence="3 4">
    <name type="scientific">Acrocarpospora phusangensis</name>
    <dbReference type="NCBI Taxonomy" id="1070424"/>
    <lineage>
        <taxon>Bacteria</taxon>
        <taxon>Bacillati</taxon>
        <taxon>Actinomycetota</taxon>
        <taxon>Actinomycetes</taxon>
        <taxon>Streptosporangiales</taxon>
        <taxon>Streptosporangiaceae</taxon>
        <taxon>Acrocarpospora</taxon>
    </lineage>
</organism>
<evidence type="ECO:0000256" key="2">
    <source>
        <dbReference type="SAM" id="Phobius"/>
    </source>
</evidence>
<evidence type="ECO:0000313" key="3">
    <source>
        <dbReference type="EMBL" id="GIH25668.1"/>
    </source>
</evidence>
<keyword evidence="2" id="KW-0812">Transmembrane</keyword>
<keyword evidence="2" id="KW-1133">Transmembrane helix</keyword>
<keyword evidence="4" id="KW-1185">Reference proteome</keyword>
<comment type="caution">
    <text evidence="3">The sequence shown here is derived from an EMBL/GenBank/DDBJ whole genome shotgun (WGS) entry which is preliminary data.</text>
</comment>
<proteinExistence type="predicted"/>
<accession>A0A919UPS6</accession>
<evidence type="ECO:0000256" key="1">
    <source>
        <dbReference type="SAM" id="MobiDB-lite"/>
    </source>
</evidence>
<feature type="compositionally biased region" description="Basic and acidic residues" evidence="1">
    <location>
        <begin position="11"/>
        <end position="35"/>
    </location>
</feature>
<dbReference type="Proteomes" id="UP000640052">
    <property type="component" value="Unassembled WGS sequence"/>
</dbReference>
<dbReference type="AlphaFoldDB" id="A0A919UPS6"/>